<evidence type="ECO:0000313" key="2">
    <source>
        <dbReference type="Proteomes" id="UP000198546"/>
    </source>
</evidence>
<dbReference type="Pfam" id="PF05721">
    <property type="entry name" value="PhyH"/>
    <property type="match status" value="1"/>
</dbReference>
<protein>
    <submittedName>
        <fullName evidence="1">Ectoine hydroxylase-related dioxygenase, phytanoyl-CoA dioxygenase (PhyH) family</fullName>
    </submittedName>
</protein>
<dbReference type="RefSeq" id="WP_090593293.1">
    <property type="nucleotide sequence ID" value="NZ_LT629688.1"/>
</dbReference>
<dbReference type="PANTHER" id="PTHR20883">
    <property type="entry name" value="PHYTANOYL-COA DIOXYGENASE DOMAIN CONTAINING 1"/>
    <property type="match status" value="1"/>
</dbReference>
<evidence type="ECO:0000313" key="1">
    <source>
        <dbReference type="EMBL" id="SDD97166.1"/>
    </source>
</evidence>
<dbReference type="OrthoDB" id="2573519at2"/>
<organism evidence="1 2">
    <name type="scientific">Auraticoccus monumenti</name>
    <dbReference type="NCBI Taxonomy" id="675864"/>
    <lineage>
        <taxon>Bacteria</taxon>
        <taxon>Bacillati</taxon>
        <taxon>Actinomycetota</taxon>
        <taxon>Actinomycetes</taxon>
        <taxon>Propionibacteriales</taxon>
        <taxon>Propionibacteriaceae</taxon>
        <taxon>Auraticoccus</taxon>
    </lineage>
</organism>
<accession>A0A1G6Z5Q4</accession>
<sequence>MSTVMHSTTDSARKTYDELGVLQLRGLITPGEIAEIRSAFMEQVQQDRTLGFDDHLSPDDVLRKYPRFVHPHRHPDTAMGRVARRLMLDRRLFDVVENLVGPALAAQSMFYFKPPTARGQALHQDNAFLQAHPETCVAAWIAVDDCDAENGALRVVPGSHRIQLLCLEPADETLSFTSGQVPVPDEVEIVQTTMQAGDVLFFHGSLVHGSHPNTSTDRFRRSLIFHYVPQASQEVSAFYDPLVTASGEEISIAAAAGGGACGEGWVGGPH</sequence>
<dbReference type="GO" id="GO:0005506">
    <property type="term" value="F:iron ion binding"/>
    <property type="evidence" value="ECO:0007669"/>
    <property type="project" value="UniProtKB-ARBA"/>
</dbReference>
<dbReference type="InterPro" id="IPR008775">
    <property type="entry name" value="Phytyl_CoA_dOase-like"/>
</dbReference>
<keyword evidence="2" id="KW-1185">Reference proteome</keyword>
<gene>
    <name evidence="1" type="ORF">SAMN04489747_2177</name>
</gene>
<reference evidence="1 2" key="1">
    <citation type="submission" date="2016-10" db="EMBL/GenBank/DDBJ databases">
        <authorList>
            <person name="de Groot N.N."/>
        </authorList>
    </citation>
    <scope>NUCLEOTIDE SEQUENCE [LARGE SCALE GENOMIC DNA]</scope>
    <source>
        <strain evidence="1 2">MON 2.2</strain>
    </source>
</reference>
<dbReference type="Gene3D" id="2.60.120.620">
    <property type="entry name" value="q2cbj1_9rhob like domain"/>
    <property type="match status" value="1"/>
</dbReference>
<dbReference type="Proteomes" id="UP000198546">
    <property type="component" value="Chromosome i"/>
</dbReference>
<keyword evidence="1" id="KW-0223">Dioxygenase</keyword>
<dbReference type="SUPFAM" id="SSF51197">
    <property type="entry name" value="Clavaminate synthase-like"/>
    <property type="match status" value="1"/>
</dbReference>
<dbReference type="STRING" id="675864.SAMN04489747_2177"/>
<proteinExistence type="predicted"/>
<dbReference type="EMBL" id="LT629688">
    <property type="protein sequence ID" value="SDD97166.1"/>
    <property type="molecule type" value="Genomic_DNA"/>
</dbReference>
<keyword evidence="1" id="KW-0560">Oxidoreductase</keyword>
<dbReference type="AlphaFoldDB" id="A0A1G6Z5Q4"/>
<name>A0A1G6Z5Q4_9ACTN</name>
<dbReference type="PANTHER" id="PTHR20883:SF48">
    <property type="entry name" value="ECTOINE DIOXYGENASE"/>
    <property type="match status" value="1"/>
</dbReference>
<dbReference type="GO" id="GO:0016706">
    <property type="term" value="F:2-oxoglutarate-dependent dioxygenase activity"/>
    <property type="evidence" value="ECO:0007669"/>
    <property type="project" value="UniProtKB-ARBA"/>
</dbReference>